<dbReference type="Pfam" id="PF00005">
    <property type="entry name" value="ABC_tran"/>
    <property type="match status" value="1"/>
</dbReference>
<dbReference type="FunFam" id="3.40.50.300:FF:000134">
    <property type="entry name" value="Iron-enterobactin ABC transporter ATP-binding protein"/>
    <property type="match status" value="1"/>
</dbReference>
<evidence type="ECO:0000256" key="1">
    <source>
        <dbReference type="ARBA" id="ARBA00022448"/>
    </source>
</evidence>
<dbReference type="InterPro" id="IPR003439">
    <property type="entry name" value="ABC_transporter-like_ATP-bd"/>
</dbReference>
<dbReference type="AlphaFoldDB" id="A0A0A8B3P2"/>
<gene>
    <name evidence="5" type="ORF">JI75_04750</name>
</gene>
<dbReference type="STRING" id="1531429.JI75_04750"/>
<dbReference type="InterPro" id="IPR003593">
    <property type="entry name" value="AAA+_ATPase"/>
</dbReference>
<dbReference type="SUPFAM" id="SSF52540">
    <property type="entry name" value="P-loop containing nucleoside triphosphate hydrolases"/>
    <property type="match status" value="1"/>
</dbReference>
<dbReference type="GO" id="GO:0016887">
    <property type="term" value="F:ATP hydrolysis activity"/>
    <property type="evidence" value="ECO:0007669"/>
    <property type="project" value="InterPro"/>
</dbReference>
<dbReference type="Proteomes" id="UP000031121">
    <property type="component" value="Chromosome"/>
</dbReference>
<evidence type="ECO:0000256" key="3">
    <source>
        <dbReference type="ARBA" id="ARBA00022840"/>
    </source>
</evidence>
<evidence type="ECO:0000259" key="4">
    <source>
        <dbReference type="PROSITE" id="PS50893"/>
    </source>
</evidence>
<keyword evidence="2" id="KW-0547">Nucleotide-binding</keyword>
<dbReference type="GO" id="GO:0005524">
    <property type="term" value="F:ATP binding"/>
    <property type="evidence" value="ECO:0007669"/>
    <property type="project" value="UniProtKB-KW"/>
</dbReference>
<dbReference type="PROSITE" id="PS50893">
    <property type="entry name" value="ABC_TRANSPORTER_2"/>
    <property type="match status" value="1"/>
</dbReference>
<dbReference type="SMART" id="SM00382">
    <property type="entry name" value="AAA"/>
    <property type="match status" value="1"/>
</dbReference>
<sequence length="257" mass="27637">MIEGVLQAAGLAYAYRGASRSVFDGLNASAEAGSMLAILGNNGAGKSTLLDLLAGIARPAKGKVSVSGEDLAAMRRRAVAKRIAYVTQQQAIPHLRVYDEVLLGRKPHIGWSLADKDRSVVADCLVALGLEGFADRFCDELSGGERQKVLIARALAQEPRVLILDEPTSALDPRNQLEVMAAIRSITLRENLATVLVLHDINLALRFCDRFMLVRDGRVVARGGRDVVTDEAVSETYGTRFRIVEVEGASIAVPCIA</sequence>
<dbReference type="RefSeq" id="WP_039689134.1">
    <property type="nucleotide sequence ID" value="NZ_CP009302.1"/>
</dbReference>
<dbReference type="Gene3D" id="3.40.50.300">
    <property type="entry name" value="P-loop containing nucleotide triphosphate hydrolases"/>
    <property type="match status" value="1"/>
</dbReference>
<feature type="domain" description="ABC transporter" evidence="4">
    <location>
        <begin position="6"/>
        <end position="241"/>
    </location>
</feature>
<dbReference type="OrthoDB" id="5296765at2"/>
<dbReference type="PANTHER" id="PTHR42794">
    <property type="entry name" value="HEMIN IMPORT ATP-BINDING PROTEIN HMUV"/>
    <property type="match status" value="1"/>
</dbReference>
<evidence type="ECO:0000313" key="5">
    <source>
        <dbReference type="EMBL" id="AJC12081.1"/>
    </source>
</evidence>
<accession>A0A0A8B3P2</accession>
<dbReference type="HOGENOM" id="CLU_000604_1_11_11"/>
<evidence type="ECO:0000313" key="6">
    <source>
        <dbReference type="Proteomes" id="UP000031121"/>
    </source>
</evidence>
<dbReference type="InterPro" id="IPR027417">
    <property type="entry name" value="P-loop_NTPase"/>
</dbReference>
<name>A0A0A8B3P2_9ACTN</name>
<proteinExistence type="predicted"/>
<dbReference type="PANTHER" id="PTHR42794:SF2">
    <property type="entry name" value="ABC TRANSPORTER ATP-BINDING PROTEIN"/>
    <property type="match status" value="1"/>
</dbReference>
<reference evidence="5 6" key="2">
    <citation type="journal article" date="2015" name="Genome Announc.">
        <title>Complete Genome Sequence of Coriobacteriaceae Strain 68-1-3, a Novel Mucus-Degrading Isolate from the Swine Intestinal Tract.</title>
        <authorList>
            <person name="Looft T."/>
            <person name="Bayles D.O."/>
            <person name="Alt D.P."/>
            <person name="Stanton T.B."/>
        </authorList>
    </citation>
    <scope>NUCLEOTIDE SEQUENCE [LARGE SCALE GENOMIC DNA]</scope>
    <source>
        <strain evidence="5 6">68-1-3</strain>
    </source>
</reference>
<keyword evidence="6" id="KW-1185">Reference proteome</keyword>
<dbReference type="CDD" id="cd03214">
    <property type="entry name" value="ABC_Iron-Siderophores_B12_Hemin"/>
    <property type="match status" value="1"/>
</dbReference>
<dbReference type="EMBL" id="CP009302">
    <property type="protein sequence ID" value="AJC12081.1"/>
    <property type="molecule type" value="Genomic_DNA"/>
</dbReference>
<protein>
    <submittedName>
        <fullName evidence="5">Ferrichrome ABC transporter ATP-binding protein</fullName>
    </submittedName>
</protein>
<keyword evidence="1" id="KW-0813">Transport</keyword>
<dbReference type="InterPro" id="IPR017871">
    <property type="entry name" value="ABC_transporter-like_CS"/>
</dbReference>
<reference evidence="6" key="1">
    <citation type="submission" date="2014-08" db="EMBL/GenBank/DDBJ databases">
        <title>Coriobacteriaceae sp. complete genome.</title>
        <authorList>
            <person name="Looft T."/>
            <person name="Bayles D.O."/>
            <person name="Stanton T.B."/>
        </authorList>
    </citation>
    <scope>NUCLEOTIDE SEQUENCE [LARGE SCALE GENOMIC DNA]</scope>
    <source>
        <strain evidence="6">68-1-3</strain>
    </source>
</reference>
<keyword evidence="3 5" id="KW-0067">ATP-binding</keyword>
<dbReference type="PROSITE" id="PS00211">
    <property type="entry name" value="ABC_TRANSPORTER_1"/>
    <property type="match status" value="1"/>
</dbReference>
<dbReference type="KEGG" id="cbac:JI75_04750"/>
<organism evidence="5 6">
    <name type="scientific">Berryella intestinalis</name>
    <dbReference type="NCBI Taxonomy" id="1531429"/>
    <lineage>
        <taxon>Bacteria</taxon>
        <taxon>Bacillati</taxon>
        <taxon>Actinomycetota</taxon>
        <taxon>Coriobacteriia</taxon>
        <taxon>Eggerthellales</taxon>
        <taxon>Eggerthellaceae</taxon>
        <taxon>Berryella</taxon>
    </lineage>
</organism>
<evidence type="ECO:0000256" key="2">
    <source>
        <dbReference type="ARBA" id="ARBA00022741"/>
    </source>
</evidence>